<organism evidence="3">
    <name type="scientific">Hexamita inflata</name>
    <dbReference type="NCBI Taxonomy" id="28002"/>
    <lineage>
        <taxon>Eukaryota</taxon>
        <taxon>Metamonada</taxon>
        <taxon>Diplomonadida</taxon>
        <taxon>Hexamitidae</taxon>
        <taxon>Hexamitinae</taxon>
        <taxon>Hexamita</taxon>
    </lineage>
</organism>
<keyword evidence="2" id="KW-0677">Repeat</keyword>
<evidence type="ECO:0000313" key="4">
    <source>
        <dbReference type="EMBL" id="CAL5985052.1"/>
    </source>
</evidence>
<dbReference type="PROSITE" id="PS51450">
    <property type="entry name" value="LRR"/>
    <property type="match status" value="1"/>
</dbReference>
<reference evidence="3" key="1">
    <citation type="submission" date="2023-06" db="EMBL/GenBank/DDBJ databases">
        <authorList>
            <person name="Kurt Z."/>
        </authorList>
    </citation>
    <scope>NUCLEOTIDE SEQUENCE</scope>
</reference>
<sequence length="410" mass="47292">MSAQNQNVQNQEYETKMTHKYEGKINNGNLEIGDVYNGDPEITSLSFIEQFNIVTLILNINDNMDVKLSSRTIKSLTLQRPYYQYQLNLNIDDLEFENLEELQLQNNASEKTYQQFNQSSKITKFKKLHTLNISLQTLNSVDLKHICSIRSLVTLYVVQCGLRSIDCIGSLINLEVLDISLNEVLKINQMRLLVNLKELNISNNDRINITPLKYLVGLIKLDLSSCAIKKLNVLKSLVNLQYLNAQYNYSVDISALQYLKKLTFLNLTGCDLISIFYLSPLVNLESLKISNNHLVCLDANLNNMNKLTHFEAFENRISDFTSISNHQYFNKFLLYNKDKPTKTQLRFAKKVGKLQDSNILLIELQNKQKSSYTTLNNLKWKINQLINLIHANQIQFTSTAVNLFHLSVFE</sequence>
<dbReference type="EMBL" id="CATOUU010000834">
    <property type="protein sequence ID" value="CAI9952613.1"/>
    <property type="molecule type" value="Genomic_DNA"/>
</dbReference>
<dbReference type="InterPro" id="IPR001611">
    <property type="entry name" value="Leu-rich_rpt"/>
</dbReference>
<comment type="caution">
    <text evidence="3">The sequence shown here is derived from an EMBL/GenBank/DDBJ whole genome shotgun (WGS) entry which is preliminary data.</text>
</comment>
<keyword evidence="1" id="KW-0433">Leucine-rich repeat</keyword>
<protein>
    <submittedName>
        <fullName evidence="3">T9SS type A sorting domain-containing protein</fullName>
    </submittedName>
    <submittedName>
        <fullName evidence="4">T9SS_type A sorting domain-containing protein</fullName>
    </submittedName>
</protein>
<evidence type="ECO:0000313" key="3">
    <source>
        <dbReference type="EMBL" id="CAI9952613.1"/>
    </source>
</evidence>
<name>A0AA86Q7A5_9EUKA</name>
<proteinExistence type="predicted"/>
<dbReference type="InterPro" id="IPR050836">
    <property type="entry name" value="SDS22/Internalin_LRR"/>
</dbReference>
<dbReference type="Proteomes" id="UP001642409">
    <property type="component" value="Unassembled WGS sequence"/>
</dbReference>
<dbReference type="AlphaFoldDB" id="A0AA86Q7A5"/>
<dbReference type="PANTHER" id="PTHR46652">
    <property type="entry name" value="LEUCINE-RICH REPEAT AND IQ DOMAIN-CONTAINING PROTEIN 1-RELATED"/>
    <property type="match status" value="1"/>
</dbReference>
<dbReference type="EMBL" id="CAXDID020000018">
    <property type="protein sequence ID" value="CAL5985052.1"/>
    <property type="molecule type" value="Genomic_DNA"/>
</dbReference>
<dbReference type="PANTHER" id="PTHR46652:SF3">
    <property type="entry name" value="LEUCINE-RICH REPEAT-CONTAINING PROTEIN 9"/>
    <property type="match status" value="1"/>
</dbReference>
<evidence type="ECO:0000256" key="2">
    <source>
        <dbReference type="ARBA" id="ARBA00022737"/>
    </source>
</evidence>
<dbReference type="Gene3D" id="3.80.10.10">
    <property type="entry name" value="Ribonuclease Inhibitor"/>
    <property type="match status" value="1"/>
</dbReference>
<reference evidence="4 5" key="2">
    <citation type="submission" date="2024-07" db="EMBL/GenBank/DDBJ databases">
        <authorList>
            <person name="Akdeniz Z."/>
        </authorList>
    </citation>
    <scope>NUCLEOTIDE SEQUENCE [LARGE SCALE GENOMIC DNA]</scope>
</reference>
<keyword evidence="5" id="KW-1185">Reference proteome</keyword>
<accession>A0AA86Q7A5</accession>
<evidence type="ECO:0000313" key="5">
    <source>
        <dbReference type="Proteomes" id="UP001642409"/>
    </source>
</evidence>
<gene>
    <name evidence="3" type="ORF">HINF_LOCUS40258</name>
    <name evidence="4" type="ORF">HINF_LOCUS8513</name>
</gene>
<dbReference type="InterPro" id="IPR032675">
    <property type="entry name" value="LRR_dom_sf"/>
</dbReference>
<evidence type="ECO:0000256" key="1">
    <source>
        <dbReference type="ARBA" id="ARBA00022614"/>
    </source>
</evidence>
<dbReference type="SUPFAM" id="SSF52058">
    <property type="entry name" value="L domain-like"/>
    <property type="match status" value="1"/>
</dbReference>